<sequence>MSTAADRVLSLLLLGLAAFVAVQANQLEVPFSYDPVGPKAFPMLMAAVLAVLALVLLVRPGKGKPWPRGILLVKLVSVLVVLGAYAWAFSALGYLLATAVTSGILAYLFNAGALRAVLAGVLLSIGSYLLFTYALGITLPWGHVLPALG</sequence>
<reference evidence="3 4" key="1">
    <citation type="submission" date="2018-02" db="EMBL/GenBank/DDBJ databases">
        <title>novel marine gammaproteobacteria from coastal saline agro ecosystem.</title>
        <authorList>
            <person name="Krishnan R."/>
            <person name="Ramesh Kumar N."/>
        </authorList>
    </citation>
    <scope>NUCLEOTIDE SEQUENCE [LARGE SCALE GENOMIC DNA]</scope>
    <source>
        <strain evidence="3 4">228</strain>
    </source>
</reference>
<dbReference type="AlphaFoldDB" id="A0A2S5KVL9"/>
<dbReference type="Proteomes" id="UP000238196">
    <property type="component" value="Unassembled WGS sequence"/>
</dbReference>
<keyword evidence="1" id="KW-0812">Transmembrane</keyword>
<feature type="transmembrane region" description="Helical" evidence="1">
    <location>
        <begin position="70"/>
        <end position="88"/>
    </location>
</feature>
<comment type="caution">
    <text evidence="3">The sequence shown here is derived from an EMBL/GenBank/DDBJ whole genome shotgun (WGS) entry which is preliminary data.</text>
</comment>
<evidence type="ECO:0000313" key="4">
    <source>
        <dbReference type="Proteomes" id="UP000238196"/>
    </source>
</evidence>
<dbReference type="InterPro" id="IPR009936">
    <property type="entry name" value="DUF1468"/>
</dbReference>
<organism evidence="3 4">
    <name type="scientific">Proteobacteria bacterium 228</name>
    <dbReference type="NCBI Taxonomy" id="2083153"/>
    <lineage>
        <taxon>Bacteria</taxon>
        <taxon>Pseudomonadati</taxon>
        <taxon>Pseudomonadota</taxon>
    </lineage>
</organism>
<evidence type="ECO:0000259" key="2">
    <source>
        <dbReference type="Pfam" id="PF07331"/>
    </source>
</evidence>
<evidence type="ECO:0000313" key="3">
    <source>
        <dbReference type="EMBL" id="PPC78810.1"/>
    </source>
</evidence>
<gene>
    <name evidence="3" type="ORF">C4K68_02915</name>
</gene>
<keyword evidence="1" id="KW-0472">Membrane</keyword>
<feature type="transmembrane region" description="Helical" evidence="1">
    <location>
        <begin position="94"/>
        <end position="110"/>
    </location>
</feature>
<protein>
    <submittedName>
        <fullName evidence="3">Tripartite tricarboxylate transporter TctB family protein</fullName>
    </submittedName>
</protein>
<keyword evidence="1" id="KW-1133">Transmembrane helix</keyword>
<dbReference type="EMBL" id="PRLP01000009">
    <property type="protein sequence ID" value="PPC78810.1"/>
    <property type="molecule type" value="Genomic_DNA"/>
</dbReference>
<evidence type="ECO:0000256" key="1">
    <source>
        <dbReference type="SAM" id="Phobius"/>
    </source>
</evidence>
<name>A0A2S5KVL9_9PROT</name>
<feature type="domain" description="DUF1468" evidence="2">
    <location>
        <begin position="8"/>
        <end position="140"/>
    </location>
</feature>
<proteinExistence type="predicted"/>
<accession>A0A2S5KVL9</accession>
<feature type="transmembrane region" description="Helical" evidence="1">
    <location>
        <begin position="117"/>
        <end position="141"/>
    </location>
</feature>
<feature type="transmembrane region" description="Helical" evidence="1">
    <location>
        <begin position="40"/>
        <end position="58"/>
    </location>
</feature>
<dbReference type="Pfam" id="PF07331">
    <property type="entry name" value="TctB"/>
    <property type="match status" value="1"/>
</dbReference>